<protein>
    <recommendedName>
        <fullName evidence="3">VOC domain-containing protein</fullName>
    </recommendedName>
</protein>
<dbReference type="OrthoDB" id="115162at2"/>
<reference evidence="1 2" key="1">
    <citation type="submission" date="2019-09" db="EMBL/GenBank/DDBJ databases">
        <title>Report of infection by Mycobacterium simiae a patient suffering from pulmonary tuberculosis.</title>
        <authorList>
            <person name="Mohanty P.S."/>
            <person name="Bansal A.K."/>
            <person name="Singh H."/>
            <person name="Sharma S."/>
            <person name="Patil S.A."/>
            <person name="Upadhaya P."/>
            <person name="Singh P.K."/>
            <person name="Kumar D."/>
            <person name="Kumar S."/>
            <person name="Singh R.K."/>
            <person name="Chaudhary B."/>
        </authorList>
    </citation>
    <scope>NUCLEOTIDE SEQUENCE [LARGE SCALE GENOMIC DNA]</scope>
    <source>
        <strain evidence="1 2">JAL-560-SIM</strain>
    </source>
</reference>
<dbReference type="Gene3D" id="3.10.180.10">
    <property type="entry name" value="2,3-Dihydroxybiphenyl 1,2-Dioxygenase, domain 1"/>
    <property type="match status" value="1"/>
</dbReference>
<evidence type="ECO:0008006" key="3">
    <source>
        <dbReference type="Google" id="ProtNLM"/>
    </source>
</evidence>
<gene>
    <name evidence="1" type="ORF">F0Q45_13025</name>
</gene>
<dbReference type="Proteomes" id="UP000324701">
    <property type="component" value="Unassembled WGS sequence"/>
</dbReference>
<keyword evidence="2" id="KW-1185">Reference proteome</keyword>
<organism evidence="1 2">
    <name type="scientific">Mycobacterium simiae</name>
    <name type="common">Mycobacterium habana</name>
    <dbReference type="NCBI Taxonomy" id="1784"/>
    <lineage>
        <taxon>Bacteria</taxon>
        <taxon>Bacillati</taxon>
        <taxon>Actinomycetota</taxon>
        <taxon>Actinomycetes</taxon>
        <taxon>Mycobacteriales</taxon>
        <taxon>Mycobacteriaceae</taxon>
        <taxon>Mycobacterium</taxon>
        <taxon>Mycobacterium simiae complex</taxon>
    </lineage>
</organism>
<evidence type="ECO:0000313" key="2">
    <source>
        <dbReference type="Proteomes" id="UP000324701"/>
    </source>
</evidence>
<dbReference type="RefSeq" id="WP_149654346.1">
    <property type="nucleotide sequence ID" value="NZ_VTZN01000071.1"/>
</dbReference>
<dbReference type="EMBL" id="VTZN01000071">
    <property type="protein sequence ID" value="KAA1249835.1"/>
    <property type="molecule type" value="Genomic_DNA"/>
</dbReference>
<proteinExistence type="predicted"/>
<evidence type="ECO:0000313" key="1">
    <source>
        <dbReference type="EMBL" id="KAA1249835.1"/>
    </source>
</evidence>
<dbReference type="SUPFAM" id="SSF54593">
    <property type="entry name" value="Glyoxalase/Bleomycin resistance protein/Dihydroxybiphenyl dioxygenase"/>
    <property type="match status" value="1"/>
</dbReference>
<dbReference type="AlphaFoldDB" id="A0A5B1BPT1"/>
<sequence>MTTSIFDDVSMVATVLRVRDVAASTRGYRKRLGLEPIHLGPDGPDHPIAVYTIAGSVFSLWQLPSAQTQVPAENDRNSYVAAVPKADLEPVRRKLIER</sequence>
<dbReference type="InterPro" id="IPR029068">
    <property type="entry name" value="Glyas_Bleomycin-R_OHBP_Dase"/>
</dbReference>
<comment type="caution">
    <text evidence="1">The sequence shown here is derived from an EMBL/GenBank/DDBJ whole genome shotgun (WGS) entry which is preliminary data.</text>
</comment>
<accession>A0A5B1BPT1</accession>
<name>A0A5B1BPT1_MYCSI</name>